<dbReference type="Proteomes" id="UP000306509">
    <property type="component" value="Unassembled WGS sequence"/>
</dbReference>
<dbReference type="STRING" id="180332.GCA_000797495_04202"/>
<organism evidence="1 2">
    <name type="scientific">Robinsoniella peoriensis</name>
    <dbReference type="NCBI Taxonomy" id="180332"/>
    <lineage>
        <taxon>Bacteria</taxon>
        <taxon>Bacillati</taxon>
        <taxon>Bacillota</taxon>
        <taxon>Clostridia</taxon>
        <taxon>Lachnospirales</taxon>
        <taxon>Lachnospiraceae</taxon>
        <taxon>Robinsoniella</taxon>
    </lineage>
</organism>
<dbReference type="AlphaFoldDB" id="A0A4U8QC61"/>
<proteinExistence type="predicted"/>
<dbReference type="RefSeq" id="WP_138001876.1">
    <property type="nucleotide sequence ID" value="NZ_JBHTNY010000038.1"/>
</dbReference>
<name>A0A4U8QC61_9FIRM</name>
<accession>A0A4U8QC61</accession>
<keyword evidence="2" id="KW-1185">Reference proteome</keyword>
<sequence>MMKPLGTAFWIVYFICGFSDLADGWIARRYQVTSRTNGGCFSIRGIGNSDNNRKIKSKYAWHMGIIMDEIKTPLFNELRKAIREWCMFYHCAN</sequence>
<evidence type="ECO:0000313" key="1">
    <source>
        <dbReference type="EMBL" id="TLD02114.1"/>
    </source>
</evidence>
<reference evidence="1 2" key="1">
    <citation type="journal article" date="2019" name="Anaerobe">
        <title>Detection of Robinsoniella peoriensis in multiple bone samples of a trauma patient.</title>
        <authorList>
            <person name="Schrottner P."/>
            <person name="Hartwich K."/>
            <person name="Bunk B."/>
            <person name="Schober I."/>
            <person name="Helbig S."/>
            <person name="Rudolph W.W."/>
            <person name="Gunzer F."/>
        </authorList>
    </citation>
    <scope>NUCLEOTIDE SEQUENCE [LARGE SCALE GENOMIC DNA]</scope>
    <source>
        <strain evidence="1 2">DSM 106044</strain>
    </source>
</reference>
<evidence type="ECO:0000313" key="2">
    <source>
        <dbReference type="Proteomes" id="UP000306509"/>
    </source>
</evidence>
<protein>
    <recommendedName>
        <fullName evidence="3">CDP-diacylglycerol--glycerol-3-phosphate 3-phosphatidyltransferase</fullName>
    </recommendedName>
</protein>
<comment type="caution">
    <text evidence="1">The sequence shown here is derived from an EMBL/GenBank/DDBJ whole genome shotgun (WGS) entry which is preliminary data.</text>
</comment>
<gene>
    <name evidence="1" type="ORF">DSM106044_00920</name>
</gene>
<dbReference type="EMBL" id="QGQD01000022">
    <property type="protein sequence ID" value="TLD02114.1"/>
    <property type="molecule type" value="Genomic_DNA"/>
</dbReference>
<evidence type="ECO:0008006" key="3">
    <source>
        <dbReference type="Google" id="ProtNLM"/>
    </source>
</evidence>